<organism evidence="8 9">
    <name type="scientific">Candidatus Zambryskibacteria bacterium RIFCSPLOWO2_12_FULL_39_23</name>
    <dbReference type="NCBI Taxonomy" id="1802776"/>
    <lineage>
        <taxon>Bacteria</taxon>
        <taxon>Candidatus Zambryskiibacteriota</taxon>
    </lineage>
</organism>
<evidence type="ECO:0000256" key="6">
    <source>
        <dbReference type="ARBA" id="ARBA00022833"/>
    </source>
</evidence>
<reference evidence="8 9" key="1">
    <citation type="journal article" date="2016" name="Nat. Commun.">
        <title>Thousands of microbial genomes shed light on interconnected biogeochemical processes in an aquifer system.</title>
        <authorList>
            <person name="Anantharaman K."/>
            <person name="Brown C.T."/>
            <person name="Hug L.A."/>
            <person name="Sharon I."/>
            <person name="Castelle C.J."/>
            <person name="Probst A.J."/>
            <person name="Thomas B.C."/>
            <person name="Singh A."/>
            <person name="Wilkins M.J."/>
            <person name="Karaoz U."/>
            <person name="Brodie E.L."/>
            <person name="Williams K.H."/>
            <person name="Hubbard S.S."/>
            <person name="Banfield J.F."/>
        </authorList>
    </citation>
    <scope>NUCLEOTIDE SEQUENCE [LARGE SCALE GENOMIC DNA]</scope>
</reference>
<dbReference type="GO" id="GO:0008270">
    <property type="term" value="F:zinc ion binding"/>
    <property type="evidence" value="ECO:0007669"/>
    <property type="project" value="UniProtKB-UniRule"/>
</dbReference>
<dbReference type="Gene3D" id="3.40.390.30">
    <property type="entry name" value="Metalloproteases ('zincins'), catalytic domain"/>
    <property type="match status" value="1"/>
</dbReference>
<protein>
    <recommendedName>
        <fullName evidence="7">Endoribonuclease YbeY</fullName>
        <ecNumber evidence="7">3.1.-.-</ecNumber>
    </recommendedName>
</protein>
<feature type="binding site" evidence="7">
    <location>
        <position position="101"/>
    </location>
    <ligand>
        <name>Zn(2+)</name>
        <dbReference type="ChEBI" id="CHEBI:29105"/>
        <note>catalytic</note>
    </ligand>
</feature>
<evidence type="ECO:0000256" key="4">
    <source>
        <dbReference type="ARBA" id="ARBA00022759"/>
    </source>
</evidence>
<evidence type="ECO:0000256" key="2">
    <source>
        <dbReference type="ARBA" id="ARBA00022722"/>
    </source>
</evidence>
<proteinExistence type="inferred from homology"/>
<evidence type="ECO:0000256" key="5">
    <source>
        <dbReference type="ARBA" id="ARBA00022801"/>
    </source>
</evidence>
<dbReference type="InterPro" id="IPR023091">
    <property type="entry name" value="MetalPrtase_cat_dom_sf_prd"/>
</dbReference>
<dbReference type="EMBL" id="MHWT01000008">
    <property type="protein sequence ID" value="OHB12952.1"/>
    <property type="molecule type" value="Genomic_DNA"/>
</dbReference>
<keyword evidence="3 7" id="KW-0479">Metal-binding</keyword>
<keyword evidence="7" id="KW-0698">rRNA processing</keyword>
<dbReference type="GO" id="GO:0005737">
    <property type="term" value="C:cytoplasm"/>
    <property type="evidence" value="ECO:0007669"/>
    <property type="project" value="UniProtKB-SubCell"/>
</dbReference>
<dbReference type="AlphaFoldDB" id="A0A1G2UUL0"/>
<comment type="caution">
    <text evidence="8">The sequence shown here is derived from an EMBL/GenBank/DDBJ whole genome shotgun (WGS) entry which is preliminary data.</text>
</comment>
<dbReference type="GO" id="GO:0004521">
    <property type="term" value="F:RNA endonuclease activity"/>
    <property type="evidence" value="ECO:0007669"/>
    <property type="project" value="UniProtKB-UniRule"/>
</dbReference>
<evidence type="ECO:0000313" key="9">
    <source>
        <dbReference type="Proteomes" id="UP000176558"/>
    </source>
</evidence>
<keyword evidence="7" id="KW-0963">Cytoplasm</keyword>
<keyword evidence="6 7" id="KW-0862">Zinc</keyword>
<evidence type="ECO:0000313" key="8">
    <source>
        <dbReference type="EMBL" id="OHB12952.1"/>
    </source>
</evidence>
<gene>
    <name evidence="7" type="primary">ybeY</name>
    <name evidence="8" type="ORF">A3G99_01615</name>
</gene>
<comment type="function">
    <text evidence="7">Single strand-specific metallo-endoribonuclease involved in late-stage 70S ribosome quality control and in maturation of the 3' terminus of the 16S rRNA.</text>
</comment>
<dbReference type="NCBIfam" id="TIGR00043">
    <property type="entry name" value="rRNA maturation RNase YbeY"/>
    <property type="match status" value="1"/>
</dbReference>
<keyword evidence="2 7" id="KW-0540">Nuclease</keyword>
<dbReference type="GO" id="GO:0004222">
    <property type="term" value="F:metalloendopeptidase activity"/>
    <property type="evidence" value="ECO:0007669"/>
    <property type="project" value="InterPro"/>
</dbReference>
<name>A0A1G2UUL0_9BACT</name>
<keyword evidence="4 7" id="KW-0255">Endonuclease</keyword>
<dbReference type="GO" id="GO:0006364">
    <property type="term" value="P:rRNA processing"/>
    <property type="evidence" value="ECO:0007669"/>
    <property type="project" value="UniProtKB-UniRule"/>
</dbReference>
<dbReference type="SUPFAM" id="SSF55486">
    <property type="entry name" value="Metalloproteases ('zincins'), catalytic domain"/>
    <property type="match status" value="1"/>
</dbReference>
<comment type="similarity">
    <text evidence="1 7">Belongs to the endoribonuclease YbeY family.</text>
</comment>
<accession>A0A1G2UUL0</accession>
<dbReference type="HAMAP" id="MF_00009">
    <property type="entry name" value="Endoribonucl_YbeY"/>
    <property type="match status" value="1"/>
</dbReference>
<evidence type="ECO:0000256" key="7">
    <source>
        <dbReference type="HAMAP-Rule" id="MF_00009"/>
    </source>
</evidence>
<dbReference type="InterPro" id="IPR002036">
    <property type="entry name" value="YbeY"/>
</dbReference>
<dbReference type="EC" id="3.1.-.-" evidence="7"/>
<comment type="cofactor">
    <cofactor evidence="7">
        <name>Zn(2+)</name>
        <dbReference type="ChEBI" id="CHEBI:29105"/>
    </cofactor>
    <text evidence="7">Binds 1 zinc ion.</text>
</comment>
<dbReference type="Proteomes" id="UP000176558">
    <property type="component" value="Unassembled WGS sequence"/>
</dbReference>
<evidence type="ECO:0000256" key="1">
    <source>
        <dbReference type="ARBA" id="ARBA00010875"/>
    </source>
</evidence>
<dbReference type="Pfam" id="PF02130">
    <property type="entry name" value="YbeY"/>
    <property type="match status" value="1"/>
</dbReference>
<keyword evidence="5 7" id="KW-0378">Hydrolase</keyword>
<comment type="subcellular location">
    <subcellularLocation>
        <location evidence="7">Cytoplasm</location>
    </subcellularLocation>
</comment>
<feature type="binding site" evidence="7">
    <location>
        <position position="105"/>
    </location>
    <ligand>
        <name>Zn(2+)</name>
        <dbReference type="ChEBI" id="CHEBI:29105"/>
        <note>catalytic</note>
    </ligand>
</feature>
<sequence length="128" mass="14621">MMGKNFSLTNTTKSTLPGVPFAKIKNKALGSKYSLSLVFIGEKKSQTLNKIYRGKNKPTNVLSFNISKNKGEIFITPSVVRRQIKLFQRKFDNLVTFLFIHGLMHLKGMEHGSRMGRAETKLREQFKL</sequence>
<evidence type="ECO:0000256" key="3">
    <source>
        <dbReference type="ARBA" id="ARBA00022723"/>
    </source>
</evidence>
<keyword evidence="7" id="KW-0690">Ribosome biogenesis</keyword>
<feature type="binding site" evidence="7">
    <location>
        <position position="111"/>
    </location>
    <ligand>
        <name>Zn(2+)</name>
        <dbReference type="ChEBI" id="CHEBI:29105"/>
        <note>catalytic</note>
    </ligand>
</feature>